<dbReference type="InterPro" id="IPR006653">
    <property type="entry name" value="Trp_synth_b_CS"/>
</dbReference>
<dbReference type="FunCoup" id="W0RKQ2">
    <property type="interactions" value="490"/>
</dbReference>
<gene>
    <name evidence="11" type="primary">trpB</name>
    <name evidence="13" type="ORF">J421_3363</name>
</gene>
<comment type="cofactor">
    <cofactor evidence="1 11">
        <name>pyridoxal 5'-phosphate</name>
        <dbReference type="ChEBI" id="CHEBI:597326"/>
    </cofactor>
</comment>
<comment type="subunit">
    <text evidence="4 11">Tetramer of two alpha and two beta chains.</text>
</comment>
<evidence type="ECO:0000256" key="2">
    <source>
        <dbReference type="ARBA" id="ARBA00004733"/>
    </source>
</evidence>
<evidence type="ECO:0000313" key="13">
    <source>
        <dbReference type="EMBL" id="AHG90900.1"/>
    </source>
</evidence>
<comment type="similarity">
    <text evidence="3 11">Belongs to the TrpB family.</text>
</comment>
<feature type="modified residue" description="N6-(pyridoxal phosphate)lysine" evidence="11">
    <location>
        <position position="95"/>
    </location>
</feature>
<dbReference type="FunFam" id="3.40.50.1100:FF:000001">
    <property type="entry name" value="Tryptophan synthase beta chain"/>
    <property type="match status" value="1"/>
</dbReference>
<comment type="pathway">
    <text evidence="2 11">Amino-acid biosynthesis; L-tryptophan biosynthesis; L-tryptophan from chorismate: step 5/5.</text>
</comment>
<keyword evidence="7 11" id="KW-0663">Pyridoxal phosphate</keyword>
<sequence>MTTPIDAATAAAPNDRFGAFGGRYVPETLVPALDELEAALDAALRDPAFRADLDDMLRNYVGRPSPLTAAPRLGARVGAPVWLKREDLNHTGAHKINNTVGQVLLAQRMGKKRIIAETGAGQHGVATATVCARYGLECVVYMGEEDMRRQALNVWRMRLMGATVEPVTSGTRTLKDATSEAIRDWVTNVDTSHYIIGSVVGPAPYPRMVREFQATIGREARAQMLERAGRLPQTVVACVGGGSNAMGIFAGFVDDRDVELVGVEAAGEGLDSERHSASLTRGTPGVLHGSLSYLLQDAGGQVHPAHSISAGLDYPGVGPEHSFLKDSKRAEYVAVTDADALRGFTLLSRLEGIIPALETSHAIAWVEQQCGRWKSDEPVLICLSGRGDKDVAQVSEMGDLPDIDTENGR</sequence>
<reference evidence="13 14" key="1">
    <citation type="journal article" date="2014" name="Genome Announc.">
        <title>Genome Sequence and Methylome of Soil Bacterium Gemmatirosa kalamazoonensis KBS708T, a Member of the Rarely Cultivated Gemmatimonadetes Phylum.</title>
        <authorList>
            <person name="Debruyn J.M."/>
            <person name="Radosevich M."/>
            <person name="Wommack K.E."/>
            <person name="Polson S.W."/>
            <person name="Hauser L.J."/>
            <person name="Fawaz M.N."/>
            <person name="Korlach J."/>
            <person name="Tsai Y.C."/>
        </authorList>
    </citation>
    <scope>NUCLEOTIDE SEQUENCE [LARGE SCALE GENOMIC DNA]</scope>
    <source>
        <strain evidence="13 14">KBS708</strain>
    </source>
</reference>
<evidence type="ECO:0000256" key="7">
    <source>
        <dbReference type="ARBA" id="ARBA00022898"/>
    </source>
</evidence>
<comment type="function">
    <text evidence="11">The beta subunit is responsible for the synthesis of L-tryptophan from indole and L-serine.</text>
</comment>
<dbReference type="UniPathway" id="UPA00035">
    <property type="reaction ID" value="UER00044"/>
</dbReference>
<accession>W0RKQ2</accession>
<dbReference type="RefSeq" id="WP_104022730.1">
    <property type="nucleotide sequence ID" value="NZ_CP007128.1"/>
</dbReference>
<dbReference type="Pfam" id="PF00291">
    <property type="entry name" value="PALP"/>
    <property type="match status" value="1"/>
</dbReference>
<name>W0RKQ2_9BACT</name>
<keyword evidence="14" id="KW-1185">Reference proteome</keyword>
<dbReference type="EMBL" id="CP007128">
    <property type="protein sequence ID" value="AHG90900.1"/>
    <property type="molecule type" value="Genomic_DNA"/>
</dbReference>
<evidence type="ECO:0000256" key="8">
    <source>
        <dbReference type="ARBA" id="ARBA00023141"/>
    </source>
</evidence>
<evidence type="ECO:0000256" key="3">
    <source>
        <dbReference type="ARBA" id="ARBA00009982"/>
    </source>
</evidence>
<feature type="domain" description="Tryptophan synthase beta chain-like PALP" evidence="12">
    <location>
        <begin position="62"/>
        <end position="385"/>
    </location>
</feature>
<keyword evidence="6 11" id="KW-0822">Tryptophan biosynthesis</keyword>
<dbReference type="InterPro" id="IPR023026">
    <property type="entry name" value="Trp_synth_beta/beta-like"/>
</dbReference>
<dbReference type="HAMAP" id="MF_00133">
    <property type="entry name" value="Trp_synth_beta"/>
    <property type="match status" value="1"/>
</dbReference>
<dbReference type="SUPFAM" id="SSF53686">
    <property type="entry name" value="Tryptophan synthase beta subunit-like PLP-dependent enzymes"/>
    <property type="match status" value="1"/>
</dbReference>
<dbReference type="FunFam" id="3.40.50.1100:FF:000004">
    <property type="entry name" value="Tryptophan synthase beta chain"/>
    <property type="match status" value="1"/>
</dbReference>
<keyword evidence="9 11" id="KW-0456">Lyase</keyword>
<dbReference type="EC" id="4.2.1.20" evidence="11"/>
<protein>
    <recommendedName>
        <fullName evidence="11">Tryptophan synthase beta chain</fullName>
        <ecNumber evidence="11">4.2.1.20</ecNumber>
    </recommendedName>
</protein>
<evidence type="ECO:0000256" key="11">
    <source>
        <dbReference type="HAMAP-Rule" id="MF_00133"/>
    </source>
</evidence>
<evidence type="ECO:0000313" key="14">
    <source>
        <dbReference type="Proteomes" id="UP000019151"/>
    </source>
</evidence>
<dbReference type="GO" id="GO:0005737">
    <property type="term" value="C:cytoplasm"/>
    <property type="evidence" value="ECO:0007669"/>
    <property type="project" value="TreeGrafter"/>
</dbReference>
<dbReference type="PATRIC" id="fig|861299.3.peg.3414"/>
<dbReference type="CDD" id="cd06446">
    <property type="entry name" value="Trp-synth_B"/>
    <property type="match status" value="1"/>
</dbReference>
<evidence type="ECO:0000256" key="9">
    <source>
        <dbReference type="ARBA" id="ARBA00023239"/>
    </source>
</evidence>
<evidence type="ECO:0000256" key="10">
    <source>
        <dbReference type="ARBA" id="ARBA00049047"/>
    </source>
</evidence>
<evidence type="ECO:0000256" key="5">
    <source>
        <dbReference type="ARBA" id="ARBA00022605"/>
    </source>
</evidence>
<proteinExistence type="inferred from homology"/>
<dbReference type="GO" id="GO:0004834">
    <property type="term" value="F:tryptophan synthase activity"/>
    <property type="evidence" value="ECO:0007669"/>
    <property type="project" value="UniProtKB-UniRule"/>
</dbReference>
<organism evidence="13 14">
    <name type="scientific">Gemmatirosa kalamazoonensis</name>
    <dbReference type="NCBI Taxonomy" id="861299"/>
    <lineage>
        <taxon>Bacteria</taxon>
        <taxon>Pseudomonadati</taxon>
        <taxon>Gemmatimonadota</taxon>
        <taxon>Gemmatimonadia</taxon>
        <taxon>Gemmatimonadales</taxon>
        <taxon>Gemmatimonadaceae</taxon>
        <taxon>Gemmatirosa</taxon>
    </lineage>
</organism>
<dbReference type="PIRSF" id="PIRSF001413">
    <property type="entry name" value="Trp_syn_beta"/>
    <property type="match status" value="1"/>
</dbReference>
<dbReference type="STRING" id="861299.J421_3363"/>
<dbReference type="AlphaFoldDB" id="W0RKQ2"/>
<dbReference type="KEGG" id="gba:J421_3363"/>
<comment type="catalytic activity">
    <reaction evidence="10 11">
        <text>(1S,2R)-1-C-(indol-3-yl)glycerol 3-phosphate + L-serine = D-glyceraldehyde 3-phosphate + L-tryptophan + H2O</text>
        <dbReference type="Rhea" id="RHEA:10532"/>
        <dbReference type="ChEBI" id="CHEBI:15377"/>
        <dbReference type="ChEBI" id="CHEBI:33384"/>
        <dbReference type="ChEBI" id="CHEBI:57912"/>
        <dbReference type="ChEBI" id="CHEBI:58866"/>
        <dbReference type="ChEBI" id="CHEBI:59776"/>
        <dbReference type="EC" id="4.2.1.20"/>
    </reaction>
</comment>
<keyword evidence="5 11" id="KW-0028">Amino-acid biosynthesis</keyword>
<dbReference type="Gene3D" id="3.40.50.1100">
    <property type="match status" value="2"/>
</dbReference>
<dbReference type="NCBIfam" id="TIGR00263">
    <property type="entry name" value="trpB"/>
    <property type="match status" value="1"/>
</dbReference>
<evidence type="ECO:0000256" key="1">
    <source>
        <dbReference type="ARBA" id="ARBA00001933"/>
    </source>
</evidence>
<evidence type="ECO:0000256" key="6">
    <source>
        <dbReference type="ARBA" id="ARBA00022822"/>
    </source>
</evidence>
<dbReference type="PANTHER" id="PTHR48077">
    <property type="entry name" value="TRYPTOPHAN SYNTHASE-RELATED"/>
    <property type="match status" value="1"/>
</dbReference>
<dbReference type="PROSITE" id="PS00168">
    <property type="entry name" value="TRP_SYNTHASE_BETA"/>
    <property type="match status" value="1"/>
</dbReference>
<dbReference type="PANTHER" id="PTHR48077:SF3">
    <property type="entry name" value="TRYPTOPHAN SYNTHASE"/>
    <property type="match status" value="1"/>
</dbReference>
<dbReference type="OrthoDB" id="9766131at2"/>
<dbReference type="InterPro" id="IPR006654">
    <property type="entry name" value="Trp_synth_beta"/>
</dbReference>
<dbReference type="InterPro" id="IPR001926">
    <property type="entry name" value="TrpB-like_PALP"/>
</dbReference>
<dbReference type="HOGENOM" id="CLU_016734_3_1_0"/>
<evidence type="ECO:0000259" key="12">
    <source>
        <dbReference type="Pfam" id="PF00291"/>
    </source>
</evidence>
<dbReference type="InterPro" id="IPR036052">
    <property type="entry name" value="TrpB-like_PALP_sf"/>
</dbReference>
<keyword evidence="8 11" id="KW-0057">Aromatic amino acid biosynthesis</keyword>
<dbReference type="Proteomes" id="UP000019151">
    <property type="component" value="Chromosome"/>
</dbReference>
<dbReference type="eggNOG" id="COG0133">
    <property type="taxonomic scope" value="Bacteria"/>
</dbReference>
<dbReference type="InParanoid" id="W0RKQ2"/>
<evidence type="ECO:0000256" key="4">
    <source>
        <dbReference type="ARBA" id="ARBA00011270"/>
    </source>
</evidence>